<dbReference type="NCBIfam" id="TIGR02436">
    <property type="entry name" value="four helix bundle protein"/>
    <property type="match status" value="1"/>
</dbReference>
<dbReference type="Pfam" id="PF05635">
    <property type="entry name" value="23S_rRNA_IVP"/>
    <property type="match status" value="1"/>
</dbReference>
<dbReference type="Gene3D" id="1.20.1440.60">
    <property type="entry name" value="23S rRNA-intervening sequence"/>
    <property type="match status" value="1"/>
</dbReference>
<organism evidence="1 2">
    <name type="scientific">Candidatus Segetimicrobium genomatis</name>
    <dbReference type="NCBI Taxonomy" id="2569760"/>
    <lineage>
        <taxon>Bacteria</taxon>
        <taxon>Bacillati</taxon>
        <taxon>Candidatus Sysuimicrobiota</taxon>
        <taxon>Candidatus Sysuimicrobiia</taxon>
        <taxon>Candidatus Sysuimicrobiales</taxon>
        <taxon>Candidatus Segetimicrobiaceae</taxon>
        <taxon>Candidatus Segetimicrobium</taxon>
    </lineage>
</organism>
<dbReference type="AlphaFoldDB" id="A0A537L3T6"/>
<protein>
    <submittedName>
        <fullName evidence="1">Four helix bundle protein</fullName>
    </submittedName>
</protein>
<dbReference type="EMBL" id="VBAJ01000297">
    <property type="protein sequence ID" value="TMJ02668.1"/>
    <property type="molecule type" value="Genomic_DNA"/>
</dbReference>
<name>A0A537L3T6_9BACT</name>
<comment type="caution">
    <text evidence="1">The sequence shown here is derived from an EMBL/GenBank/DDBJ whole genome shotgun (WGS) entry which is preliminary data.</text>
</comment>
<reference evidence="1 2" key="1">
    <citation type="journal article" date="2019" name="Nat. Microbiol.">
        <title>Mediterranean grassland soil C-N compound turnover is dependent on rainfall and depth, and is mediated by genomically divergent microorganisms.</title>
        <authorList>
            <person name="Diamond S."/>
            <person name="Andeer P.F."/>
            <person name="Li Z."/>
            <person name="Crits-Christoph A."/>
            <person name="Burstein D."/>
            <person name="Anantharaman K."/>
            <person name="Lane K.R."/>
            <person name="Thomas B.C."/>
            <person name="Pan C."/>
            <person name="Northen T.R."/>
            <person name="Banfield J.F."/>
        </authorList>
    </citation>
    <scope>NUCLEOTIDE SEQUENCE [LARGE SCALE GENOMIC DNA]</scope>
    <source>
        <strain evidence="1">NP_2</strain>
    </source>
</reference>
<dbReference type="InterPro" id="IPR012657">
    <property type="entry name" value="23S_rRNA-intervening_sequence"/>
</dbReference>
<evidence type="ECO:0000313" key="2">
    <source>
        <dbReference type="Proteomes" id="UP000318661"/>
    </source>
</evidence>
<dbReference type="SUPFAM" id="SSF158446">
    <property type="entry name" value="IVS-encoded protein-like"/>
    <property type="match status" value="1"/>
</dbReference>
<accession>A0A537L3T6</accession>
<dbReference type="InterPro" id="IPR036583">
    <property type="entry name" value="23S_rRNA_IVS_sf"/>
</dbReference>
<proteinExistence type="predicted"/>
<evidence type="ECO:0000313" key="1">
    <source>
        <dbReference type="EMBL" id="TMJ02668.1"/>
    </source>
</evidence>
<dbReference type="CDD" id="cd16377">
    <property type="entry name" value="23S_rRNA_IVP_like"/>
    <property type="match status" value="1"/>
</dbReference>
<dbReference type="PANTHER" id="PTHR38471">
    <property type="entry name" value="FOUR HELIX BUNDLE PROTEIN"/>
    <property type="match status" value="1"/>
</dbReference>
<dbReference type="Proteomes" id="UP000318661">
    <property type="component" value="Unassembled WGS sequence"/>
</dbReference>
<gene>
    <name evidence="1" type="ORF">E6G99_12015</name>
</gene>
<sequence>MPHPKFYDLPVWQASRRLARAVYTISNTGTFRTDWRLREQIRDAAASVMANIAEGFARRYDRELTQFLFVAKGSAAEVQSHLFVALDRSHLDDETFQATFDLADEVTRQISGLISYLTGRKRPQTAS</sequence>
<dbReference type="PANTHER" id="PTHR38471:SF2">
    <property type="entry name" value="FOUR HELIX BUNDLE PROTEIN"/>
    <property type="match status" value="1"/>
</dbReference>